<evidence type="ECO:0000313" key="2">
    <source>
        <dbReference type="Proteomes" id="UP000616769"/>
    </source>
</evidence>
<accession>A0A131ZT25</accession>
<evidence type="ECO:0000313" key="1">
    <source>
        <dbReference type="EMBL" id="KPL94037.1"/>
    </source>
</evidence>
<dbReference type="AlphaFoldDB" id="A0A131ZT25"/>
<sequence length="77" mass="8796">MGYFTATRKSENQVRHSAHALVGSCSGTPSKTIFKIMNNIVYLSHDKFQNTSMKRRFSVRSNKKNIPIKFTCTDILL</sequence>
<dbReference type="EMBL" id="JXLN01000003">
    <property type="protein sequence ID" value="KPL94037.1"/>
    <property type="molecule type" value="Genomic_DNA"/>
</dbReference>
<protein>
    <submittedName>
        <fullName evidence="1">Uncharacterized protein</fullName>
    </submittedName>
</protein>
<proteinExistence type="predicted"/>
<dbReference type="VEuPathDB" id="VectorBase:SSCA004911"/>
<comment type="caution">
    <text evidence="1">The sequence shown here is derived from an EMBL/GenBank/DDBJ whole genome shotgun (WGS) entry which is preliminary data.</text>
</comment>
<gene>
    <name evidence="1" type="ORF">QR98_0001000</name>
</gene>
<name>A0A131ZT25_SARSC</name>
<dbReference type="Proteomes" id="UP000616769">
    <property type="component" value="Unassembled WGS sequence"/>
</dbReference>
<organism evidence="1 2">
    <name type="scientific">Sarcoptes scabiei</name>
    <name type="common">Itch mite</name>
    <name type="synonym">Acarus scabiei</name>
    <dbReference type="NCBI Taxonomy" id="52283"/>
    <lineage>
        <taxon>Eukaryota</taxon>
        <taxon>Metazoa</taxon>
        <taxon>Ecdysozoa</taxon>
        <taxon>Arthropoda</taxon>
        <taxon>Chelicerata</taxon>
        <taxon>Arachnida</taxon>
        <taxon>Acari</taxon>
        <taxon>Acariformes</taxon>
        <taxon>Sarcoptiformes</taxon>
        <taxon>Astigmata</taxon>
        <taxon>Psoroptidia</taxon>
        <taxon>Sarcoptoidea</taxon>
        <taxon>Sarcoptidae</taxon>
        <taxon>Sarcoptinae</taxon>
        <taxon>Sarcoptes</taxon>
    </lineage>
</organism>
<reference evidence="1 2" key="1">
    <citation type="journal article" date="2015" name="Parasit. Vectors">
        <title>Draft genome of the scabies mite.</title>
        <authorList>
            <person name="Rider S.D.Jr."/>
            <person name="Morgan M.S."/>
            <person name="Arlian L.G."/>
        </authorList>
    </citation>
    <scope>NUCLEOTIDE SEQUENCE [LARGE SCALE GENOMIC DNA]</scope>
    <source>
        <strain evidence="1">Arlian Lab</strain>
    </source>
</reference>